<evidence type="ECO:0000313" key="1">
    <source>
        <dbReference type="Proteomes" id="UP000095283"/>
    </source>
</evidence>
<proteinExistence type="predicted"/>
<keyword evidence="1" id="KW-1185">Reference proteome</keyword>
<dbReference type="AlphaFoldDB" id="A0A1I7WAX8"/>
<name>A0A1I7WAX8_HETBA</name>
<dbReference type="Proteomes" id="UP000095283">
    <property type="component" value="Unplaced"/>
</dbReference>
<reference evidence="2" key="1">
    <citation type="submission" date="2016-11" db="UniProtKB">
        <authorList>
            <consortium name="WormBaseParasite"/>
        </authorList>
    </citation>
    <scope>IDENTIFICATION</scope>
</reference>
<dbReference type="WBParaSite" id="Hba_01843">
    <property type="protein sequence ID" value="Hba_01843"/>
    <property type="gene ID" value="Hba_01843"/>
</dbReference>
<accession>A0A1I7WAX8</accession>
<protein>
    <submittedName>
        <fullName evidence="2">Uncharacterized protein</fullName>
    </submittedName>
</protein>
<sequence>MPMKISNKRGNLFNRNLTLYIKNNINNISTKMQNYEKYKLTSFPDILCPYFLSLIDEFCNSKFNLALLLIVIKNQNSPEQSDVFLLNEIFNIKPKYFQAISPQF</sequence>
<evidence type="ECO:0000313" key="2">
    <source>
        <dbReference type="WBParaSite" id="Hba_01843"/>
    </source>
</evidence>
<organism evidence="1 2">
    <name type="scientific">Heterorhabditis bacteriophora</name>
    <name type="common">Entomopathogenic nematode worm</name>
    <dbReference type="NCBI Taxonomy" id="37862"/>
    <lineage>
        <taxon>Eukaryota</taxon>
        <taxon>Metazoa</taxon>
        <taxon>Ecdysozoa</taxon>
        <taxon>Nematoda</taxon>
        <taxon>Chromadorea</taxon>
        <taxon>Rhabditida</taxon>
        <taxon>Rhabditina</taxon>
        <taxon>Rhabditomorpha</taxon>
        <taxon>Strongyloidea</taxon>
        <taxon>Heterorhabditidae</taxon>
        <taxon>Heterorhabditis</taxon>
    </lineage>
</organism>